<keyword evidence="2" id="KW-1185">Reference proteome</keyword>
<proteinExistence type="predicted"/>
<protein>
    <submittedName>
        <fullName evidence="1">Uncharacterized protein</fullName>
    </submittedName>
</protein>
<gene>
    <name evidence="1" type="ORF">DYBT9623_04510</name>
</gene>
<reference evidence="1 2" key="1">
    <citation type="submission" date="2021-04" db="EMBL/GenBank/DDBJ databases">
        <authorList>
            <person name="Rodrigo-Torres L."/>
            <person name="Arahal R. D."/>
            <person name="Lucena T."/>
        </authorList>
    </citation>
    <scope>NUCLEOTIDE SEQUENCE [LARGE SCALE GENOMIC DNA]</scope>
    <source>
        <strain evidence="1 2">CECT 9623</strain>
    </source>
</reference>
<evidence type="ECO:0000313" key="2">
    <source>
        <dbReference type="Proteomes" id="UP000679725"/>
    </source>
</evidence>
<accession>A0ABN7RDP1</accession>
<evidence type="ECO:0000313" key="1">
    <source>
        <dbReference type="EMBL" id="CAG5072977.1"/>
    </source>
</evidence>
<sequence length="78" mass="9143">MYLTIQAQLDLNHKKAYQVPRYLLHTIIFPHLFRLQSFLEMILPFDLPLSSAHAVFLGPDPHILFLDCVFIPPIVDWL</sequence>
<comment type="caution">
    <text evidence="1">The sequence shown here is derived from an EMBL/GenBank/DDBJ whole genome shotgun (WGS) entry which is preliminary data.</text>
</comment>
<organism evidence="1 2">
    <name type="scientific">Dyadobacter linearis</name>
    <dbReference type="NCBI Taxonomy" id="2823330"/>
    <lineage>
        <taxon>Bacteria</taxon>
        <taxon>Pseudomonadati</taxon>
        <taxon>Bacteroidota</taxon>
        <taxon>Cytophagia</taxon>
        <taxon>Cytophagales</taxon>
        <taxon>Spirosomataceae</taxon>
        <taxon>Dyadobacter</taxon>
    </lineage>
</organism>
<dbReference type="EMBL" id="CAJRAU010000007">
    <property type="protein sequence ID" value="CAG5072977.1"/>
    <property type="molecule type" value="Genomic_DNA"/>
</dbReference>
<name>A0ABN7RDP1_9BACT</name>
<dbReference type="Proteomes" id="UP000679725">
    <property type="component" value="Unassembled WGS sequence"/>
</dbReference>